<dbReference type="NCBIfam" id="NF040570">
    <property type="entry name" value="guided_TnpB"/>
    <property type="match status" value="1"/>
</dbReference>
<dbReference type="EMBL" id="CP001798">
    <property type="protein sequence ID" value="ADE15554.1"/>
    <property type="molecule type" value="Genomic_DNA"/>
</dbReference>
<dbReference type="STRING" id="472759.Nhal_2466"/>
<name>D5BVX5_NITHN</name>
<dbReference type="AlphaFoldDB" id="D5BVX5"/>
<proteinExistence type="predicted"/>
<dbReference type="InterPro" id="IPR010095">
    <property type="entry name" value="Cas12f1-like_TNB"/>
</dbReference>
<dbReference type="eggNOG" id="COG0675">
    <property type="taxonomic scope" value="Bacteria"/>
</dbReference>
<evidence type="ECO:0000313" key="4">
    <source>
        <dbReference type="Proteomes" id="UP000001844"/>
    </source>
</evidence>
<dbReference type="HOGENOM" id="CLU_032903_10_3_6"/>
<keyword evidence="1" id="KW-0238">DNA-binding</keyword>
<accession>D5BVX5</accession>
<sequence>MKLKANIKTLKVRVKDKHKPVLERMAFEVNQVWNAANEITADYSYHAKIKNRRLDALHKFTTQVVHENAFIVVGNVSSSSLATTKRAKSVLDAGGLMLKTQLDYKSKAMQAEFVEINEACTTQACSCCGGISNGSPRGRAGLGIREWSCPGCGVHHDRDVNAAMNILAAGHRRLAEGIPVL</sequence>
<dbReference type="Proteomes" id="UP000001844">
    <property type="component" value="Chromosome"/>
</dbReference>
<dbReference type="KEGG" id="nhl:Nhal_2466"/>
<dbReference type="OrthoDB" id="5759973at2"/>
<evidence type="ECO:0000256" key="1">
    <source>
        <dbReference type="ARBA" id="ARBA00023125"/>
    </source>
</evidence>
<gene>
    <name evidence="3" type="ordered locus">Nhal_2466</name>
</gene>
<protein>
    <submittedName>
        <fullName evidence="3">Transposase IS605 OrfB</fullName>
    </submittedName>
</protein>
<organism evidence="3 4">
    <name type="scientific">Nitrosococcus halophilus (strain Nc4)</name>
    <dbReference type="NCBI Taxonomy" id="472759"/>
    <lineage>
        <taxon>Bacteria</taxon>
        <taxon>Pseudomonadati</taxon>
        <taxon>Pseudomonadota</taxon>
        <taxon>Gammaproteobacteria</taxon>
        <taxon>Chromatiales</taxon>
        <taxon>Chromatiaceae</taxon>
        <taxon>Nitrosococcus</taxon>
    </lineage>
</organism>
<evidence type="ECO:0000313" key="3">
    <source>
        <dbReference type="EMBL" id="ADE15554.1"/>
    </source>
</evidence>
<dbReference type="Pfam" id="PF07282">
    <property type="entry name" value="Cas12f1-like_TNB"/>
    <property type="match status" value="1"/>
</dbReference>
<reference evidence="4" key="1">
    <citation type="submission" date="2010-04" db="EMBL/GenBank/DDBJ databases">
        <title>Complete genome sequence of Nitrosococcus halophilus Nc4, a salt-adapted, aerobic obligate ammonia-oxidizing sulfur purple bacterium.</title>
        <authorList>
            <consortium name="US DOE Joint Genome Institute"/>
            <person name="Campbell M.A."/>
            <person name="Malfatti S.A."/>
            <person name="Chain P.S.G."/>
            <person name="Heidelberg J.F."/>
            <person name="Ward B.B."/>
            <person name="Klotz M.G."/>
        </authorList>
    </citation>
    <scope>NUCLEOTIDE SEQUENCE [LARGE SCALE GENOMIC DNA]</scope>
    <source>
        <strain evidence="4">Nc4</strain>
    </source>
</reference>
<keyword evidence="4" id="KW-1185">Reference proteome</keyword>
<dbReference type="GO" id="GO:0003677">
    <property type="term" value="F:DNA binding"/>
    <property type="evidence" value="ECO:0007669"/>
    <property type="project" value="UniProtKB-KW"/>
</dbReference>
<feature type="domain" description="Cas12f1-like TNB" evidence="2">
    <location>
        <begin position="97"/>
        <end position="166"/>
    </location>
</feature>
<evidence type="ECO:0000259" key="2">
    <source>
        <dbReference type="Pfam" id="PF07282"/>
    </source>
</evidence>
<dbReference type="RefSeq" id="WP_013033414.1">
    <property type="nucleotide sequence ID" value="NC_013960.1"/>
</dbReference>